<dbReference type="RefSeq" id="WP_109637017.1">
    <property type="nucleotide sequence ID" value="NZ_QGHB01000004.1"/>
</dbReference>
<dbReference type="Pfam" id="PF13977">
    <property type="entry name" value="TetR_C_6"/>
    <property type="match status" value="1"/>
</dbReference>
<dbReference type="InterPro" id="IPR001647">
    <property type="entry name" value="HTH_TetR"/>
</dbReference>
<dbReference type="InterPro" id="IPR036271">
    <property type="entry name" value="Tet_transcr_reg_TetR-rel_C_sf"/>
</dbReference>
<dbReference type="Pfam" id="PF00440">
    <property type="entry name" value="TetR_N"/>
    <property type="match status" value="1"/>
</dbReference>
<evidence type="ECO:0000313" key="7">
    <source>
        <dbReference type="EMBL" id="PWK87468.1"/>
    </source>
</evidence>
<dbReference type="EMBL" id="QGHB01000004">
    <property type="protein sequence ID" value="PWK87468.1"/>
    <property type="molecule type" value="Genomic_DNA"/>
</dbReference>
<dbReference type="Gene3D" id="1.10.357.10">
    <property type="entry name" value="Tetracycline Repressor, domain 2"/>
    <property type="match status" value="1"/>
</dbReference>
<dbReference type="InterPro" id="IPR050109">
    <property type="entry name" value="HTH-type_TetR-like_transc_reg"/>
</dbReference>
<dbReference type="InterPro" id="IPR039538">
    <property type="entry name" value="BetI_C"/>
</dbReference>
<keyword evidence="2" id="KW-0805">Transcription regulation</keyword>
<comment type="caution">
    <text evidence="7">The sequence shown here is derived from an EMBL/GenBank/DDBJ whole genome shotgun (WGS) entry which is preliminary data.</text>
</comment>
<keyword evidence="4" id="KW-0804">Transcription</keyword>
<sequence length="172" mass="18685">MDDVARAAGLGKGTVYWYFASKEELAISLVEIMQGVIPRQLADAAGEPGSVRERITAQMNRLAESLAANSDTVLLTFEMYSLSYRVPEIRAYFIRFYTELTGQFVRLLEQGVAAGELAEDTDVETVARTLVSAVDGLSARWALAPEDHDLRANLASTVALILDAVTAKAKGE</sequence>
<organism evidence="7 8">
    <name type="scientific">Lentzea atacamensis</name>
    <dbReference type="NCBI Taxonomy" id="531938"/>
    <lineage>
        <taxon>Bacteria</taxon>
        <taxon>Bacillati</taxon>
        <taxon>Actinomycetota</taxon>
        <taxon>Actinomycetes</taxon>
        <taxon>Pseudonocardiales</taxon>
        <taxon>Pseudonocardiaceae</taxon>
        <taxon>Lentzea</taxon>
    </lineage>
</organism>
<dbReference type="PANTHER" id="PTHR30055:SF175">
    <property type="entry name" value="HTH-TYPE TRANSCRIPTIONAL REPRESSOR KSTR2"/>
    <property type="match status" value="1"/>
</dbReference>
<evidence type="ECO:0000256" key="2">
    <source>
        <dbReference type="ARBA" id="ARBA00023015"/>
    </source>
</evidence>
<proteinExistence type="predicted"/>
<keyword evidence="3 5" id="KW-0238">DNA-binding</keyword>
<dbReference type="GO" id="GO:0000976">
    <property type="term" value="F:transcription cis-regulatory region binding"/>
    <property type="evidence" value="ECO:0007669"/>
    <property type="project" value="TreeGrafter"/>
</dbReference>
<name>A0A316I4S0_9PSEU</name>
<evidence type="ECO:0000256" key="1">
    <source>
        <dbReference type="ARBA" id="ARBA00022491"/>
    </source>
</evidence>
<evidence type="ECO:0000259" key="6">
    <source>
        <dbReference type="PROSITE" id="PS50977"/>
    </source>
</evidence>
<dbReference type="GO" id="GO:0003700">
    <property type="term" value="F:DNA-binding transcription factor activity"/>
    <property type="evidence" value="ECO:0007669"/>
    <property type="project" value="TreeGrafter"/>
</dbReference>
<accession>A0A316I4S0</accession>
<feature type="domain" description="HTH tetR-type" evidence="6">
    <location>
        <begin position="1"/>
        <end position="37"/>
    </location>
</feature>
<dbReference type="SUPFAM" id="SSF48498">
    <property type="entry name" value="Tetracyclin repressor-like, C-terminal domain"/>
    <property type="match status" value="1"/>
</dbReference>
<comment type="caution">
    <text evidence="5">Lacks conserved residue(s) required for the propagation of feature annotation.</text>
</comment>
<reference evidence="7 8" key="1">
    <citation type="submission" date="2018-05" db="EMBL/GenBank/DDBJ databases">
        <title>Genomic Encyclopedia of Type Strains, Phase IV (KMG-IV): sequencing the most valuable type-strain genomes for metagenomic binning, comparative biology and taxonomic classification.</title>
        <authorList>
            <person name="Goeker M."/>
        </authorList>
    </citation>
    <scope>NUCLEOTIDE SEQUENCE [LARGE SCALE GENOMIC DNA]</scope>
    <source>
        <strain evidence="7 8">DSM 45480</strain>
    </source>
</reference>
<dbReference type="AlphaFoldDB" id="A0A316I4S0"/>
<keyword evidence="1" id="KW-0678">Repressor</keyword>
<protein>
    <submittedName>
        <fullName evidence="7">TetR family transcriptional regulator</fullName>
    </submittedName>
</protein>
<dbReference type="SUPFAM" id="SSF46689">
    <property type="entry name" value="Homeodomain-like"/>
    <property type="match status" value="1"/>
</dbReference>
<dbReference type="PANTHER" id="PTHR30055">
    <property type="entry name" value="HTH-TYPE TRANSCRIPTIONAL REGULATOR RUTR"/>
    <property type="match status" value="1"/>
</dbReference>
<dbReference type="Gene3D" id="1.10.10.60">
    <property type="entry name" value="Homeodomain-like"/>
    <property type="match status" value="1"/>
</dbReference>
<evidence type="ECO:0000256" key="3">
    <source>
        <dbReference type="ARBA" id="ARBA00023125"/>
    </source>
</evidence>
<evidence type="ECO:0000256" key="5">
    <source>
        <dbReference type="PROSITE-ProRule" id="PRU00335"/>
    </source>
</evidence>
<dbReference type="InterPro" id="IPR009057">
    <property type="entry name" value="Homeodomain-like_sf"/>
</dbReference>
<evidence type="ECO:0000256" key="4">
    <source>
        <dbReference type="ARBA" id="ARBA00023163"/>
    </source>
</evidence>
<evidence type="ECO:0000313" key="8">
    <source>
        <dbReference type="Proteomes" id="UP000246005"/>
    </source>
</evidence>
<dbReference type="PROSITE" id="PS50977">
    <property type="entry name" value="HTH_TETR_2"/>
    <property type="match status" value="1"/>
</dbReference>
<gene>
    <name evidence="7" type="ORF">C8D88_104629</name>
</gene>
<dbReference type="Proteomes" id="UP000246005">
    <property type="component" value="Unassembled WGS sequence"/>
</dbReference>